<comment type="catalytic activity">
    <reaction evidence="3">
        <text>[protein]-L-glutamate 5-O-methyl ester + H2O = L-glutamyl-[protein] + methanol + H(+)</text>
        <dbReference type="Rhea" id="RHEA:23236"/>
        <dbReference type="Rhea" id="RHEA-COMP:10208"/>
        <dbReference type="Rhea" id="RHEA-COMP:10311"/>
        <dbReference type="ChEBI" id="CHEBI:15377"/>
        <dbReference type="ChEBI" id="CHEBI:15378"/>
        <dbReference type="ChEBI" id="CHEBI:17790"/>
        <dbReference type="ChEBI" id="CHEBI:29973"/>
        <dbReference type="ChEBI" id="CHEBI:82795"/>
        <dbReference type="EC" id="3.1.1.61"/>
    </reaction>
</comment>
<dbReference type="PANTHER" id="PTHR42872:SF6">
    <property type="entry name" value="PROTEIN-GLUTAMATE METHYLESTERASE_PROTEIN-GLUTAMINE GLUTAMINASE"/>
    <property type="match status" value="1"/>
</dbReference>
<dbReference type="Pfam" id="PF01339">
    <property type="entry name" value="CheB_methylest"/>
    <property type="match status" value="1"/>
</dbReference>
<dbReference type="PROSITE" id="PS50122">
    <property type="entry name" value="CHEB"/>
    <property type="match status" value="1"/>
</dbReference>
<keyword evidence="4" id="KW-0145">Chemotaxis</keyword>
<protein>
    <recommendedName>
        <fullName evidence="2">protein-glutamate methylesterase</fullName>
        <ecNumber evidence="2">3.1.1.61</ecNumber>
    </recommendedName>
</protein>
<dbReference type="EMBL" id="BLJE01000004">
    <property type="protein sequence ID" value="GFE66237.1"/>
    <property type="molecule type" value="Genomic_DNA"/>
</dbReference>
<dbReference type="AlphaFoldDB" id="A0A6N6JJW3"/>
<dbReference type="Proteomes" id="UP000436822">
    <property type="component" value="Unassembled WGS sequence"/>
</dbReference>
<comment type="caution">
    <text evidence="6">The sequence shown here is derived from an EMBL/GenBank/DDBJ whole genome shotgun (WGS) entry which is preliminary data.</text>
</comment>
<evidence type="ECO:0000313" key="7">
    <source>
        <dbReference type="Proteomes" id="UP000436822"/>
    </source>
</evidence>
<evidence type="ECO:0000256" key="4">
    <source>
        <dbReference type="PROSITE-ProRule" id="PRU00050"/>
    </source>
</evidence>
<dbReference type="InterPro" id="IPR035909">
    <property type="entry name" value="CheB_C"/>
</dbReference>
<dbReference type="GO" id="GO:0005737">
    <property type="term" value="C:cytoplasm"/>
    <property type="evidence" value="ECO:0007669"/>
    <property type="project" value="InterPro"/>
</dbReference>
<evidence type="ECO:0000256" key="2">
    <source>
        <dbReference type="ARBA" id="ARBA00039140"/>
    </source>
</evidence>
<feature type="active site" evidence="4">
    <location>
        <position position="149"/>
    </location>
</feature>
<proteinExistence type="predicted"/>
<name>A0A6N6JJW3_9RHOB</name>
<dbReference type="GO" id="GO:0006935">
    <property type="term" value="P:chemotaxis"/>
    <property type="evidence" value="ECO:0007669"/>
    <property type="project" value="UniProtKB-UniRule"/>
</dbReference>
<dbReference type="Gene3D" id="3.40.50.180">
    <property type="entry name" value="Methylesterase CheB, C-terminal domain"/>
    <property type="match status" value="1"/>
</dbReference>
<keyword evidence="7" id="KW-1185">Reference proteome</keyword>
<gene>
    <name evidence="6" type="ORF">KIN_33110</name>
</gene>
<dbReference type="CDD" id="cd16432">
    <property type="entry name" value="CheB_Rec"/>
    <property type="match status" value="1"/>
</dbReference>
<reference evidence="6 7" key="1">
    <citation type="submission" date="2019-12" db="EMBL/GenBank/DDBJ databases">
        <title>Litoreibacter badius sp. nov., a novel bacteriochlorophyll a-containing bacterium in the genus Litoreibacter.</title>
        <authorList>
            <person name="Kanamuro M."/>
            <person name="Takabe Y."/>
            <person name="Mori K."/>
            <person name="Takaichi S."/>
            <person name="Hanada S."/>
        </authorList>
    </citation>
    <scope>NUCLEOTIDE SEQUENCE [LARGE SCALE GENOMIC DNA]</scope>
    <source>
        <strain evidence="6 7">K6</strain>
    </source>
</reference>
<dbReference type="GO" id="GO:0008984">
    <property type="term" value="F:protein-glutamate methylesterase activity"/>
    <property type="evidence" value="ECO:0007669"/>
    <property type="project" value="UniProtKB-EC"/>
</dbReference>
<dbReference type="OrthoDB" id="9793421at2"/>
<feature type="active site" evidence="4">
    <location>
        <position position="54"/>
    </location>
</feature>
<dbReference type="GO" id="GO:0000156">
    <property type="term" value="F:phosphorelay response regulator activity"/>
    <property type="evidence" value="ECO:0007669"/>
    <property type="project" value="InterPro"/>
</dbReference>
<organism evidence="6 7">
    <name type="scientific">Litoreibacter roseus</name>
    <dbReference type="NCBI Taxonomy" id="2601869"/>
    <lineage>
        <taxon>Bacteria</taxon>
        <taxon>Pseudomonadati</taxon>
        <taxon>Pseudomonadota</taxon>
        <taxon>Alphaproteobacteria</taxon>
        <taxon>Rhodobacterales</taxon>
        <taxon>Roseobacteraceae</taxon>
        <taxon>Litoreibacter</taxon>
    </lineage>
</organism>
<evidence type="ECO:0000256" key="3">
    <source>
        <dbReference type="ARBA" id="ARBA00048267"/>
    </source>
</evidence>
<accession>A0A6N6JJW3</accession>
<dbReference type="RefSeq" id="WP_159809099.1">
    <property type="nucleotide sequence ID" value="NZ_BLJE01000004.1"/>
</dbReference>
<keyword evidence="1 4" id="KW-0378">Hydrolase</keyword>
<evidence type="ECO:0000256" key="1">
    <source>
        <dbReference type="ARBA" id="ARBA00022801"/>
    </source>
</evidence>
<dbReference type="SUPFAM" id="SSF52738">
    <property type="entry name" value="Methylesterase CheB, C-terminal domain"/>
    <property type="match status" value="1"/>
</dbReference>
<dbReference type="EC" id="3.1.1.61" evidence="2"/>
<dbReference type="InterPro" id="IPR000673">
    <property type="entry name" value="Sig_transdc_resp-reg_Me-estase"/>
</dbReference>
<sequence>MPNLLTTFASPQRWPEFEQDKVICIGASTGGIEALSKVLADFPAHTPPVVIVQHTKSDRVSRLAHMLDGVTEMTVKVAGDLEPLRVGHAYLAPDNSCHLELARRTPLRLRLVDRPPISRHRPSVDALFRSAVPHGRHTVGVILTGMGCDGALGMLEMYQSGATTFAQDEETSLVYGMPGTALRVGGVTRQVPLQKIAGETLKACLPSKLRRRAEP</sequence>
<dbReference type="PANTHER" id="PTHR42872">
    <property type="entry name" value="PROTEIN-GLUTAMATE METHYLESTERASE/PROTEIN-GLUTAMINE GLUTAMINASE"/>
    <property type="match status" value="1"/>
</dbReference>
<feature type="active site" evidence="4">
    <location>
        <position position="28"/>
    </location>
</feature>
<evidence type="ECO:0000313" key="6">
    <source>
        <dbReference type="EMBL" id="GFE66237.1"/>
    </source>
</evidence>
<feature type="domain" description="CheB-type methylesterase" evidence="5">
    <location>
        <begin position="16"/>
        <end position="201"/>
    </location>
</feature>
<evidence type="ECO:0000259" key="5">
    <source>
        <dbReference type="PROSITE" id="PS50122"/>
    </source>
</evidence>